<accession>A0A6M0STD9</accession>
<dbReference type="EMBL" id="SGKU01000102">
    <property type="protein sequence ID" value="NFA44563.1"/>
    <property type="molecule type" value="Genomic_DNA"/>
</dbReference>
<dbReference type="AlphaFoldDB" id="A0A6M0STD9"/>
<evidence type="ECO:0000313" key="4">
    <source>
        <dbReference type="Proteomes" id="UP000472355"/>
    </source>
</evidence>
<evidence type="ECO:0000259" key="2">
    <source>
        <dbReference type="Pfam" id="PF05732"/>
    </source>
</evidence>
<feature type="coiled-coil region" evidence="1">
    <location>
        <begin position="22"/>
        <end position="49"/>
    </location>
</feature>
<reference evidence="3 4" key="1">
    <citation type="submission" date="2019-02" db="EMBL/GenBank/DDBJ databases">
        <title>Genome sequencing of Clostridium botulinum clinical isolates.</title>
        <authorList>
            <person name="Brunt J."/>
            <person name="Van Vliet A.H.M."/>
            <person name="Stringer S.C."/>
            <person name="Grant K.A."/>
            <person name="Carter A.C."/>
            <person name="Peck M.W."/>
        </authorList>
    </citation>
    <scope>NUCLEOTIDE SEQUENCE [LARGE SCALE GENOMIC DNA]</scope>
    <source>
        <strain evidence="3 4">H113700579</strain>
    </source>
</reference>
<dbReference type="GO" id="GO:0006276">
    <property type="term" value="P:plasmid maintenance"/>
    <property type="evidence" value="ECO:0007669"/>
    <property type="project" value="InterPro"/>
</dbReference>
<keyword evidence="1" id="KW-0175">Coiled coil</keyword>
<evidence type="ECO:0000313" key="3">
    <source>
        <dbReference type="EMBL" id="NFA44563.1"/>
    </source>
</evidence>
<gene>
    <name evidence="3" type="ORF">EXM65_18915</name>
</gene>
<dbReference type="InterPro" id="IPR036388">
    <property type="entry name" value="WH-like_DNA-bd_sf"/>
</dbReference>
<proteinExistence type="predicted"/>
<dbReference type="InterPro" id="IPR036390">
    <property type="entry name" value="WH_DNA-bd_sf"/>
</dbReference>
<dbReference type="RefSeq" id="WP_205449030.1">
    <property type="nucleotide sequence ID" value="NZ_QQAE01000115.1"/>
</dbReference>
<comment type="caution">
    <text evidence="3">The sequence shown here is derived from an EMBL/GenBank/DDBJ whole genome shotgun (WGS) entry which is preliminary data.</text>
</comment>
<evidence type="ECO:0000256" key="1">
    <source>
        <dbReference type="SAM" id="Coils"/>
    </source>
</evidence>
<organism evidence="3 4">
    <name type="scientific">Clostridium botulinum</name>
    <dbReference type="NCBI Taxonomy" id="1491"/>
    <lineage>
        <taxon>Bacteria</taxon>
        <taxon>Bacillati</taxon>
        <taxon>Bacillota</taxon>
        <taxon>Clostridia</taxon>
        <taxon>Eubacteriales</taxon>
        <taxon>Clostridiaceae</taxon>
        <taxon>Clostridium</taxon>
    </lineage>
</organism>
<dbReference type="GO" id="GO:0006260">
    <property type="term" value="P:DNA replication"/>
    <property type="evidence" value="ECO:0007669"/>
    <property type="project" value="InterPro"/>
</dbReference>
<protein>
    <submittedName>
        <fullName evidence="3">ArsR family transcriptional regulator</fullName>
    </submittedName>
</protein>
<dbReference type="InterPro" id="IPR008813">
    <property type="entry name" value="Plasmid_replication_RepL"/>
</dbReference>
<sequence>MKQDIIVNYTDGKIHNDNIVSFEEREKELRKIEKQEDNQREINDKLRKNSPFSNFYQFNRDYSKEMIWLAGKNSRAHQILLFLLDQMDNYNALMCSYKVIQEALDISESTAKRGIKLLKDHGFIAVYRSGSSNVYAVNKSLAWSSWGTNYKYAKFDAKIIISENEQEEIQIKQSKIKQIEIKEN</sequence>
<dbReference type="SUPFAM" id="SSF46785">
    <property type="entry name" value="Winged helix' DNA-binding domain"/>
    <property type="match status" value="1"/>
</dbReference>
<feature type="domain" description="Plasmid replication protein RepL" evidence="2">
    <location>
        <begin position="75"/>
        <end position="154"/>
    </location>
</feature>
<dbReference type="Proteomes" id="UP000472355">
    <property type="component" value="Unassembled WGS sequence"/>
</dbReference>
<name>A0A6M0STD9_CLOBO</name>
<dbReference type="Gene3D" id="1.10.10.10">
    <property type="entry name" value="Winged helix-like DNA-binding domain superfamily/Winged helix DNA-binding domain"/>
    <property type="match status" value="1"/>
</dbReference>
<dbReference type="Pfam" id="PF05732">
    <property type="entry name" value="RepL"/>
    <property type="match status" value="1"/>
</dbReference>